<feature type="region of interest" description="Disordered" evidence="1">
    <location>
        <begin position="1"/>
        <end position="21"/>
    </location>
</feature>
<proteinExistence type="predicted"/>
<evidence type="ECO:0000313" key="3">
    <source>
        <dbReference type="Proteomes" id="UP000270296"/>
    </source>
</evidence>
<reference evidence="4" key="1">
    <citation type="submission" date="2016-06" db="UniProtKB">
        <authorList>
            <consortium name="WormBaseParasite"/>
        </authorList>
    </citation>
    <scope>IDENTIFICATION</scope>
</reference>
<evidence type="ECO:0000313" key="4">
    <source>
        <dbReference type="WBParaSite" id="SBAD_0001106601-mRNA-1"/>
    </source>
</evidence>
<evidence type="ECO:0000256" key="1">
    <source>
        <dbReference type="SAM" id="MobiDB-lite"/>
    </source>
</evidence>
<dbReference type="Proteomes" id="UP000270296">
    <property type="component" value="Unassembled WGS sequence"/>
</dbReference>
<dbReference type="AlphaFoldDB" id="A0A183J496"/>
<evidence type="ECO:0000313" key="2">
    <source>
        <dbReference type="EMBL" id="VDP33861.1"/>
    </source>
</evidence>
<gene>
    <name evidence="2" type="ORF">SBAD_LOCUS10694</name>
</gene>
<reference evidence="2 3" key="2">
    <citation type="submission" date="2018-11" db="EMBL/GenBank/DDBJ databases">
        <authorList>
            <consortium name="Pathogen Informatics"/>
        </authorList>
    </citation>
    <scope>NUCLEOTIDE SEQUENCE [LARGE SCALE GENOMIC DNA]</scope>
</reference>
<name>A0A183J496_9BILA</name>
<accession>A0A183J496</accession>
<dbReference type="EMBL" id="UZAM01014428">
    <property type="protein sequence ID" value="VDP33861.1"/>
    <property type="molecule type" value="Genomic_DNA"/>
</dbReference>
<sequence>MASSAAAGEMDGPDPSEMNCEFDAPQYYDFEHPSRNSDRGDSWFESYRDTQSFNDTSLISIPEKDEKEVLEAAVVTLSNLVHSATAEEKALRTKGS</sequence>
<keyword evidence="3" id="KW-1185">Reference proteome</keyword>
<dbReference type="WBParaSite" id="SBAD_0001106601-mRNA-1">
    <property type="protein sequence ID" value="SBAD_0001106601-mRNA-1"/>
    <property type="gene ID" value="SBAD_0001106601"/>
</dbReference>
<protein>
    <submittedName>
        <fullName evidence="4">Endosome-associated-trafficking regulator 1</fullName>
    </submittedName>
</protein>
<organism evidence="4">
    <name type="scientific">Soboliphyme baturini</name>
    <dbReference type="NCBI Taxonomy" id="241478"/>
    <lineage>
        <taxon>Eukaryota</taxon>
        <taxon>Metazoa</taxon>
        <taxon>Ecdysozoa</taxon>
        <taxon>Nematoda</taxon>
        <taxon>Enoplea</taxon>
        <taxon>Dorylaimia</taxon>
        <taxon>Dioctophymatida</taxon>
        <taxon>Dioctophymatoidea</taxon>
        <taxon>Soboliphymatidae</taxon>
        <taxon>Soboliphyme</taxon>
    </lineage>
</organism>